<protein>
    <submittedName>
        <fullName evidence="2">Uncharacterized protein</fullName>
    </submittedName>
</protein>
<comment type="caution">
    <text evidence="2">The sequence shown here is derived from an EMBL/GenBank/DDBJ whole genome shotgun (WGS) entry which is preliminary data.</text>
</comment>
<evidence type="ECO:0000313" key="2">
    <source>
        <dbReference type="EMBL" id="POZ49789.1"/>
    </source>
</evidence>
<keyword evidence="1" id="KW-0732">Signal</keyword>
<proteinExistence type="predicted"/>
<dbReference type="EMBL" id="PGFZ01000023">
    <property type="protein sequence ID" value="POZ49789.1"/>
    <property type="molecule type" value="Genomic_DNA"/>
</dbReference>
<feature type="signal peptide" evidence="1">
    <location>
        <begin position="1"/>
        <end position="29"/>
    </location>
</feature>
<feature type="chain" id="PRO_5015567162" evidence="1">
    <location>
        <begin position="30"/>
        <end position="599"/>
    </location>
</feature>
<evidence type="ECO:0000313" key="3">
    <source>
        <dbReference type="Proteomes" id="UP000237423"/>
    </source>
</evidence>
<name>A0A2S5CG60_9GAMM</name>
<dbReference type="AlphaFoldDB" id="A0A2S5CG60"/>
<accession>A0A2S5CG60</accession>
<gene>
    <name evidence="2" type="ORF">AADEFJLK_04404</name>
</gene>
<dbReference type="RefSeq" id="WP_146054707.1">
    <property type="nucleotide sequence ID" value="NZ_PGFZ01000023.1"/>
</dbReference>
<organism evidence="2 3">
    <name type="scientific">Methylovulum psychrotolerans</name>
    <dbReference type="NCBI Taxonomy" id="1704499"/>
    <lineage>
        <taxon>Bacteria</taxon>
        <taxon>Pseudomonadati</taxon>
        <taxon>Pseudomonadota</taxon>
        <taxon>Gammaproteobacteria</taxon>
        <taxon>Methylococcales</taxon>
        <taxon>Methylococcaceae</taxon>
        <taxon>Methylovulum</taxon>
    </lineage>
</organism>
<dbReference type="Proteomes" id="UP000237423">
    <property type="component" value="Unassembled WGS sequence"/>
</dbReference>
<evidence type="ECO:0000256" key="1">
    <source>
        <dbReference type="SAM" id="SignalP"/>
    </source>
</evidence>
<reference evidence="2 3" key="1">
    <citation type="submission" date="2017-11" db="EMBL/GenBank/DDBJ databases">
        <title>Draft Genome Sequence of Methylobacter psychrotolerans Sph1T, an Obligate Methanotroph from Low-Temperature Environments.</title>
        <authorList>
            <person name="Oshkin I.Y."/>
            <person name="Miroshnikov K."/>
            <person name="Belova S.E."/>
            <person name="Korzhenkov A."/>
            <person name="Toshchakov S.V."/>
            <person name="Dedysh S.N."/>
        </authorList>
    </citation>
    <scope>NUCLEOTIDE SEQUENCE [LARGE SCALE GENOMIC DNA]</scope>
    <source>
        <strain evidence="2 3">Sph1</strain>
    </source>
</reference>
<sequence>MNITIKNNNLDFVLKVFCLFVSASSASNASNISDTKYFDFSDTHYSNDRKGLPIVTRAVPADSLSNADYSGACVYFYGGVGNPTMNTLNSDISKIPPLDPTSTSTSDNQLISDDVSQTYTDYITPTKYNTLMSKLDMFYLSAQVMFPIKSMYTTQPDYSKIPHFCEKTDKGLNLTATTNLTSTNGIIGSYIQLKSLSKTKNIFNFQFMTDSIIMETKSQYWWKDTFNWGDIFYPNYDGITDKNNTITPYENNYGLNYFHGPAASISYKVSNPAINNKKQTAIGNYAHLYLTYNLKRNLKNYNGSASEYVKQDDYSKAPPIQTFTITDTTSQTTTNVTTGAFSSGVKTDNTITCDTQKNNNCGTSQNTYNPNKDGTGIRMGISFMYYNSDANNDTNSNCWSTSNNYYPDVTITDSIAKKPDNIPKFTFNFVTNIFDERFEYIDQTPKGDRVAIKYLMVDNATTIQMYRYPLANLINYDNFKIGSFHYNPFKRTGSFTGADGNSFTGINNIDLLDSISSEETSPIRKVITTLVNQGVLPSPPQQCGTTTTPKSVNDAIPDEYYKHILNHLYVTAASTGFETGGLSDLSFTLYDFSLRGSNQ</sequence>